<name>A0A7D5E6G2_9EURY</name>
<protein>
    <submittedName>
        <fullName evidence="3">Winged helix-turn-helix domain-containing protein</fullName>
    </submittedName>
</protein>
<evidence type="ECO:0000259" key="2">
    <source>
        <dbReference type="Pfam" id="PF25213"/>
    </source>
</evidence>
<feature type="domain" description="HVO-A0261-like N-terminal" evidence="2">
    <location>
        <begin position="10"/>
        <end position="85"/>
    </location>
</feature>
<evidence type="ECO:0000313" key="3">
    <source>
        <dbReference type="EMBL" id="QLC49912.1"/>
    </source>
</evidence>
<dbReference type="GeneID" id="55821298"/>
<dbReference type="Pfam" id="PF08350">
    <property type="entry name" value="FilR1_middle"/>
    <property type="match status" value="1"/>
</dbReference>
<dbReference type="InterPro" id="IPR016490">
    <property type="entry name" value="Tscrpt_reg_HTH_AF0396-typ3"/>
</dbReference>
<dbReference type="InterPro" id="IPR057527">
    <property type="entry name" value="HVO_A0261-like_N"/>
</dbReference>
<dbReference type="OrthoDB" id="330490at2157"/>
<sequence length="261" mass="31016">MLKPLQDVIFASEKRKNVLLLLNDGPQKMEVILNHLDTTRQGMLPQIRTLEKHKLVTGSNDTYRLTTIGKLVVDEMLHLLNTLEVLDSDLNYWGNHNLDFVPAYLLKRLHELGTCSRIEVPFPEMFDEDEHFIEEAKRTKYIKNITTFLFPNFKKTFSELLENCVEISVIITEELYEKLMQENADDFDYLLHKPNISFYIYPEKYNFLSISLTDHAVMLRLLTDEGKYDNKRFICSSEDARKWGWDLFEYYRENSRRIERT</sequence>
<dbReference type="PIRSF" id="PIRSF006692">
    <property type="entry name" value="TF_HTH_AF0396_prd"/>
    <property type="match status" value="1"/>
</dbReference>
<organism evidence="3 4">
    <name type="scientific">Methanolobus zinderi</name>
    <dbReference type="NCBI Taxonomy" id="536044"/>
    <lineage>
        <taxon>Archaea</taxon>
        <taxon>Methanobacteriati</taxon>
        <taxon>Methanobacteriota</taxon>
        <taxon>Stenosarchaea group</taxon>
        <taxon>Methanomicrobia</taxon>
        <taxon>Methanosarcinales</taxon>
        <taxon>Methanosarcinaceae</taxon>
        <taxon>Methanolobus</taxon>
    </lineage>
</organism>
<proteinExistence type="predicted"/>
<dbReference type="EMBL" id="CP058215">
    <property type="protein sequence ID" value="QLC49912.1"/>
    <property type="molecule type" value="Genomic_DNA"/>
</dbReference>
<evidence type="ECO:0000259" key="1">
    <source>
        <dbReference type="Pfam" id="PF08350"/>
    </source>
</evidence>
<dbReference type="KEGG" id="mzi:HWN40_06445"/>
<dbReference type="AlphaFoldDB" id="A0A7D5E6G2"/>
<evidence type="ECO:0000313" key="4">
    <source>
        <dbReference type="Proteomes" id="UP000509594"/>
    </source>
</evidence>
<dbReference type="Pfam" id="PF25213">
    <property type="entry name" value="HVO_A0261_N"/>
    <property type="match status" value="1"/>
</dbReference>
<feature type="domain" description="Methanogenesis regulatory protein FilR1 middle" evidence="1">
    <location>
        <begin position="130"/>
        <end position="254"/>
    </location>
</feature>
<dbReference type="InterPro" id="IPR013561">
    <property type="entry name" value="FilR1_middle_dom"/>
</dbReference>
<keyword evidence="4" id="KW-1185">Reference proteome</keyword>
<gene>
    <name evidence="3" type="ORF">HWN40_06445</name>
</gene>
<accession>A0A7D5E6G2</accession>
<dbReference type="Proteomes" id="UP000509594">
    <property type="component" value="Chromosome"/>
</dbReference>
<dbReference type="SUPFAM" id="SSF46785">
    <property type="entry name" value="Winged helix' DNA-binding domain"/>
    <property type="match status" value="1"/>
</dbReference>
<dbReference type="RefSeq" id="WP_176964968.1">
    <property type="nucleotide sequence ID" value="NZ_CP058215.1"/>
</dbReference>
<dbReference type="InterPro" id="IPR036390">
    <property type="entry name" value="WH_DNA-bd_sf"/>
</dbReference>
<reference evidence="3 4" key="1">
    <citation type="submission" date="2020-06" db="EMBL/GenBank/DDBJ databases">
        <title>Methanolobus halotolerans sp. nov., isolated from a saline lake Tus in Siberia.</title>
        <authorList>
            <person name="Shen Y."/>
            <person name="Chen S.-C."/>
            <person name="Lai M.-C."/>
            <person name="Huang H.-H."/>
            <person name="Chiu H.-H."/>
            <person name="Tang S.-L."/>
            <person name="Rogozin D.Y."/>
            <person name="Degermendzhy A.G."/>
        </authorList>
    </citation>
    <scope>NUCLEOTIDE SEQUENCE [LARGE SCALE GENOMIC DNA]</scope>
    <source>
        <strain evidence="3 4">DSM 21339</strain>
    </source>
</reference>